<accession>A0A1D2AHU9</accession>
<organism evidence="2">
    <name type="scientific">Ornithodoros brasiliensis</name>
    <name type="common">Mouro tick</name>
    <dbReference type="NCBI Taxonomy" id="888526"/>
    <lineage>
        <taxon>Eukaryota</taxon>
        <taxon>Metazoa</taxon>
        <taxon>Ecdysozoa</taxon>
        <taxon>Arthropoda</taxon>
        <taxon>Chelicerata</taxon>
        <taxon>Arachnida</taxon>
        <taxon>Acari</taxon>
        <taxon>Parasitiformes</taxon>
        <taxon>Ixodida</taxon>
        <taxon>Ixodoidea</taxon>
        <taxon>Argasidae</taxon>
        <taxon>Ornithodorinae</taxon>
        <taxon>Ornithodoros</taxon>
    </lineage>
</organism>
<evidence type="ECO:0000313" key="2">
    <source>
        <dbReference type="EMBL" id="JAT78671.1"/>
    </source>
</evidence>
<proteinExistence type="predicted"/>
<dbReference type="InterPro" id="IPR012674">
    <property type="entry name" value="Calycin"/>
</dbReference>
<dbReference type="Pfam" id="PF02098">
    <property type="entry name" value="His_binding"/>
    <property type="match status" value="1"/>
</dbReference>
<reference evidence="2" key="1">
    <citation type="submission" date="2016-07" db="EMBL/GenBank/DDBJ databases">
        <title>Salivary Glands transcriptome analysis on engorged females of Ornithodoros brasiliensis (Acari:Argasidae).</title>
        <authorList>
            <person name="Simons S.M."/>
            <person name="Carvalho E."/>
            <person name="Junqueira-de-Azevedo I."/>
            <person name="Ho P.L."/>
            <person name="Giovanni D."/>
            <person name="Mendonca R."/>
            <person name="Onofrio V."/>
            <person name="Landulfo G."/>
            <person name="Ramirez D."/>
            <person name="Barros-Battesti D."/>
        </authorList>
    </citation>
    <scope>NUCLEOTIDE SEQUENCE</scope>
    <source>
        <strain evidence="2">Female</strain>
        <tissue evidence="2">Salivary gland</tissue>
    </source>
</reference>
<dbReference type="AlphaFoldDB" id="A0A1D2AHU9"/>
<dbReference type="InterPro" id="IPR002970">
    <property type="entry name" value="Tick_his-bd"/>
</dbReference>
<feature type="non-terminal residue" evidence="2">
    <location>
        <position position="1"/>
    </location>
</feature>
<name>A0A1D2AHU9_ORNBR</name>
<dbReference type="GO" id="GO:0043176">
    <property type="term" value="F:amine binding"/>
    <property type="evidence" value="ECO:0007669"/>
    <property type="project" value="InterPro"/>
</dbReference>
<evidence type="ECO:0000256" key="1">
    <source>
        <dbReference type="SAM" id="SignalP"/>
    </source>
</evidence>
<sequence length="232" mass="26387">VGFRMSSQVVVVLAAYLCTSTAQVLLAVHRSSSEKPLTVSTLTSLLYTRPQKVELKNYTETLPWLGKFQDAWKFITMNKTLHLFMRSYEHDLMYGNDSKCVKINLLAADNTTATVDVGYIDSKHTNVHFVLYYTVNRTAGYEEPNVLMESFDLGEEGYPSTMIFSDYKTCGIVRLPHYDKGDNPACQLWVAGDNATKVKNCCQFVYDLICGPSRYNVYDDAKCDYEEKHDVE</sequence>
<keyword evidence="1" id="KW-0732">Signal</keyword>
<protein>
    <submittedName>
        <fullName evidence="2">Lipocalin</fullName>
    </submittedName>
</protein>
<feature type="chain" id="PRO_5008901560" evidence="1">
    <location>
        <begin position="23"/>
        <end position="232"/>
    </location>
</feature>
<dbReference type="GO" id="GO:0030682">
    <property type="term" value="P:symbiont-mediated perturbation of host defenses"/>
    <property type="evidence" value="ECO:0007669"/>
    <property type="project" value="InterPro"/>
</dbReference>
<dbReference type="SUPFAM" id="SSF50814">
    <property type="entry name" value="Lipocalins"/>
    <property type="match status" value="1"/>
</dbReference>
<dbReference type="Gene3D" id="2.40.128.20">
    <property type="match status" value="1"/>
</dbReference>
<dbReference type="EMBL" id="GETE01001356">
    <property type="protein sequence ID" value="JAT78671.1"/>
    <property type="molecule type" value="Transcribed_RNA"/>
</dbReference>
<feature type="non-terminal residue" evidence="2">
    <location>
        <position position="232"/>
    </location>
</feature>
<feature type="signal peptide" evidence="1">
    <location>
        <begin position="1"/>
        <end position="22"/>
    </location>
</feature>